<gene>
    <name evidence="6" type="ORF">P171DRAFT_476479</name>
</gene>
<dbReference type="GO" id="GO:0140662">
    <property type="term" value="F:ATP-dependent protein folding chaperone"/>
    <property type="evidence" value="ECO:0007669"/>
    <property type="project" value="InterPro"/>
</dbReference>
<evidence type="ECO:0000256" key="4">
    <source>
        <dbReference type="SAM" id="MobiDB-lite"/>
    </source>
</evidence>
<dbReference type="InterPro" id="IPR013126">
    <property type="entry name" value="Hsp_70_fam"/>
</dbReference>
<evidence type="ECO:0000256" key="1">
    <source>
        <dbReference type="ARBA" id="ARBA00022741"/>
    </source>
</evidence>
<feature type="signal peptide" evidence="5">
    <location>
        <begin position="1"/>
        <end position="31"/>
    </location>
</feature>
<dbReference type="InterPro" id="IPR029047">
    <property type="entry name" value="HSP70_peptide-bd_sf"/>
</dbReference>
<evidence type="ECO:0000313" key="6">
    <source>
        <dbReference type="EMBL" id="KAF2440155.1"/>
    </source>
</evidence>
<dbReference type="Gene3D" id="3.30.420.40">
    <property type="match status" value="4"/>
</dbReference>
<evidence type="ECO:0000256" key="5">
    <source>
        <dbReference type="SAM" id="SignalP"/>
    </source>
</evidence>
<comment type="caution">
    <text evidence="6">The sequence shown here is derived from an EMBL/GenBank/DDBJ whole genome shotgun (WGS) entry which is preliminary data.</text>
</comment>
<evidence type="ECO:0000256" key="3">
    <source>
        <dbReference type="RuleBase" id="RU003322"/>
    </source>
</evidence>
<dbReference type="SUPFAM" id="SSF53067">
    <property type="entry name" value="Actin-like ATPase domain"/>
    <property type="match status" value="2"/>
</dbReference>
<dbReference type="InterPro" id="IPR043129">
    <property type="entry name" value="ATPase_NBD"/>
</dbReference>
<feature type="chain" id="PRO_5040261435" evidence="5">
    <location>
        <begin position="32"/>
        <end position="583"/>
    </location>
</feature>
<keyword evidence="7" id="KW-1185">Reference proteome</keyword>
<dbReference type="Proteomes" id="UP000799764">
    <property type="component" value="Unassembled WGS sequence"/>
</dbReference>
<dbReference type="Gene3D" id="2.60.34.10">
    <property type="entry name" value="Substrate Binding Domain Of DNAk, Chain A, domain 1"/>
    <property type="match status" value="1"/>
</dbReference>
<proteinExistence type="inferred from homology"/>
<organism evidence="6 7">
    <name type="scientific">Karstenula rhodostoma CBS 690.94</name>
    <dbReference type="NCBI Taxonomy" id="1392251"/>
    <lineage>
        <taxon>Eukaryota</taxon>
        <taxon>Fungi</taxon>
        <taxon>Dikarya</taxon>
        <taxon>Ascomycota</taxon>
        <taxon>Pezizomycotina</taxon>
        <taxon>Dothideomycetes</taxon>
        <taxon>Pleosporomycetidae</taxon>
        <taxon>Pleosporales</taxon>
        <taxon>Massarineae</taxon>
        <taxon>Didymosphaeriaceae</taxon>
        <taxon>Karstenula</taxon>
    </lineage>
</organism>
<dbReference type="SUPFAM" id="SSF100920">
    <property type="entry name" value="Heat shock protein 70kD (HSP70), peptide-binding domain"/>
    <property type="match status" value="1"/>
</dbReference>
<reference evidence="6" key="1">
    <citation type="journal article" date="2020" name="Stud. Mycol.">
        <title>101 Dothideomycetes genomes: a test case for predicting lifestyles and emergence of pathogens.</title>
        <authorList>
            <person name="Haridas S."/>
            <person name="Albert R."/>
            <person name="Binder M."/>
            <person name="Bloem J."/>
            <person name="Labutti K."/>
            <person name="Salamov A."/>
            <person name="Andreopoulos B."/>
            <person name="Baker S."/>
            <person name="Barry K."/>
            <person name="Bills G."/>
            <person name="Bluhm B."/>
            <person name="Cannon C."/>
            <person name="Castanera R."/>
            <person name="Culley D."/>
            <person name="Daum C."/>
            <person name="Ezra D."/>
            <person name="Gonzalez J."/>
            <person name="Henrissat B."/>
            <person name="Kuo A."/>
            <person name="Liang C."/>
            <person name="Lipzen A."/>
            <person name="Lutzoni F."/>
            <person name="Magnuson J."/>
            <person name="Mondo S."/>
            <person name="Nolan M."/>
            <person name="Ohm R."/>
            <person name="Pangilinan J."/>
            <person name="Park H.-J."/>
            <person name="Ramirez L."/>
            <person name="Alfaro M."/>
            <person name="Sun H."/>
            <person name="Tritt A."/>
            <person name="Yoshinaga Y."/>
            <person name="Zwiers L.-H."/>
            <person name="Turgeon B."/>
            <person name="Goodwin S."/>
            <person name="Spatafora J."/>
            <person name="Crous P."/>
            <person name="Grigoriev I."/>
        </authorList>
    </citation>
    <scope>NUCLEOTIDE SEQUENCE</scope>
    <source>
        <strain evidence="6">CBS 690.94</strain>
    </source>
</reference>
<dbReference type="GO" id="GO:0005524">
    <property type="term" value="F:ATP binding"/>
    <property type="evidence" value="ECO:0007669"/>
    <property type="project" value="UniProtKB-KW"/>
</dbReference>
<name>A0A9P4P832_9PLEO</name>
<dbReference type="PANTHER" id="PTHR19375">
    <property type="entry name" value="HEAT SHOCK PROTEIN 70KDA"/>
    <property type="match status" value="1"/>
</dbReference>
<evidence type="ECO:0000313" key="7">
    <source>
        <dbReference type="Proteomes" id="UP000799764"/>
    </source>
</evidence>
<protein>
    <submittedName>
        <fullName evidence="6">Heat shock protein 70</fullName>
    </submittedName>
</protein>
<dbReference type="Gene3D" id="3.90.640.10">
    <property type="entry name" value="Actin, Chain A, domain 4"/>
    <property type="match status" value="1"/>
</dbReference>
<keyword evidence="2 3" id="KW-0067">ATP-binding</keyword>
<keyword evidence="5" id="KW-0732">Signal</keyword>
<keyword evidence="6" id="KW-0346">Stress response</keyword>
<dbReference type="Pfam" id="PF00012">
    <property type="entry name" value="HSP70"/>
    <property type="match status" value="1"/>
</dbReference>
<dbReference type="EMBL" id="MU001508">
    <property type="protein sequence ID" value="KAF2440155.1"/>
    <property type="molecule type" value="Genomic_DNA"/>
</dbReference>
<comment type="similarity">
    <text evidence="3">Belongs to the heat shock protein 70 family.</text>
</comment>
<dbReference type="AlphaFoldDB" id="A0A9P4P832"/>
<sequence>MSNVINARARGISRWGVSILLLLALLTGGLAFARFAHIRPVDDSSTSSPPIIGISIGNSHSSVGVKRNGTIHIIPDKHGSLTIPSVVSFTDTGEVLVGQDAVEILLSHPERSITGFKRLLGRTYEEVGDFVNDAHYKIVERNGTPAIEVSLESESKVVYPTEIAALVIKKLKSMAEGFLGEEIKEAVTALREAASIAGLDVVRVVNEPTAAALAYDLASDYYQESITLAYNLDGTAFEASVVAIDTGVYEVLSTVRNENVSSNGIDVSPSQLARLHSNFQGLQDEDNVGRGFSDHRKDQVSLTSTESGNDKTITKEDSDYINSFNVNQAVKVVDQAIRDANITIYDITDIIPSGDLSRMPKLRSLILERFPSTPPVHETIDPRFITTYGGAMQGSIMHGEDDTGCGCSVDVTSWSLGVETGGGIMSTVVKRLNVVPTQKSNIFTTTTDNQTSVAVTVFKGQRDFVQNNFKLGSLEIDGLIPAPRGVPEIEVTFEVDHERYTNSLKVSVTDRGRKKTKSLFVESSQLQPHTKGEAELIEAHLEEWEKCADEERILRDATQKRIIQGGDGTLETTKGIIERALLN</sequence>
<dbReference type="OrthoDB" id="3782449at2759"/>
<accession>A0A9P4P832</accession>
<evidence type="ECO:0000256" key="2">
    <source>
        <dbReference type="ARBA" id="ARBA00022840"/>
    </source>
</evidence>
<feature type="region of interest" description="Disordered" evidence="4">
    <location>
        <begin position="292"/>
        <end position="314"/>
    </location>
</feature>
<keyword evidence="1 3" id="KW-0547">Nucleotide-binding</keyword>
<dbReference type="PRINTS" id="PR00301">
    <property type="entry name" value="HEATSHOCK70"/>
</dbReference>